<name>W7USS3_RUMFL</name>
<keyword evidence="3" id="KW-1185">Reference proteome</keyword>
<dbReference type="Pfam" id="PF21688">
    <property type="entry name" value="FAD-depend_C"/>
    <property type="match status" value="1"/>
</dbReference>
<dbReference type="Gene3D" id="3.50.50.60">
    <property type="entry name" value="FAD/NAD(P)-binding domain"/>
    <property type="match status" value="2"/>
</dbReference>
<evidence type="ECO:0000259" key="1">
    <source>
        <dbReference type="Pfam" id="PF21688"/>
    </source>
</evidence>
<accession>W7USS3</accession>
<dbReference type="OrthoDB" id="9772594at2"/>
<evidence type="ECO:0000313" key="2">
    <source>
        <dbReference type="EMBL" id="EWM54479.1"/>
    </source>
</evidence>
<dbReference type="InterPro" id="IPR036188">
    <property type="entry name" value="FAD/NAD-bd_sf"/>
</dbReference>
<dbReference type="PIRSF" id="PIRSF038984">
    <property type="entry name" value="FAD_binding_protein"/>
    <property type="match status" value="1"/>
</dbReference>
<dbReference type="InterPro" id="IPR028348">
    <property type="entry name" value="FAD-binding_protein"/>
</dbReference>
<dbReference type="eggNOG" id="COG2509">
    <property type="taxonomic scope" value="Bacteria"/>
</dbReference>
<evidence type="ECO:0000313" key="3">
    <source>
        <dbReference type="Proteomes" id="UP000019365"/>
    </source>
</evidence>
<dbReference type="RefSeq" id="WP_037297541.1">
    <property type="nucleotide sequence ID" value="NZ_ATAX01000015.1"/>
</dbReference>
<dbReference type="Proteomes" id="UP000019365">
    <property type="component" value="Unassembled WGS sequence"/>
</dbReference>
<dbReference type="AlphaFoldDB" id="W7USS3"/>
<dbReference type="PANTHER" id="PTHR42842">
    <property type="entry name" value="FAD/NAD(P)-BINDING OXIDOREDUCTASE"/>
    <property type="match status" value="1"/>
</dbReference>
<dbReference type="PANTHER" id="PTHR42842:SF3">
    <property type="entry name" value="FAD_NAD(P)-BINDING OXIDOREDUCTASE FAMILY PROTEIN"/>
    <property type="match status" value="1"/>
</dbReference>
<comment type="caution">
    <text evidence="2">The sequence shown here is derived from an EMBL/GenBank/DDBJ whole genome shotgun (WGS) entry which is preliminary data.</text>
</comment>
<dbReference type="Gene3D" id="3.30.70.2700">
    <property type="match status" value="1"/>
</dbReference>
<dbReference type="EMBL" id="ATAX01000015">
    <property type="protein sequence ID" value="EWM54479.1"/>
    <property type="molecule type" value="Genomic_DNA"/>
</dbReference>
<dbReference type="SUPFAM" id="SSF51905">
    <property type="entry name" value="FAD/NAD(P)-binding domain"/>
    <property type="match status" value="1"/>
</dbReference>
<dbReference type="InterPro" id="IPR049516">
    <property type="entry name" value="FAD-depend_C"/>
</dbReference>
<gene>
    <name evidence="2" type="ORF">RF007C_01660</name>
</gene>
<proteinExistence type="predicted"/>
<feature type="domain" description="FAD-dependent protein C-terminal" evidence="1">
    <location>
        <begin position="280"/>
        <end position="476"/>
    </location>
</feature>
<organism evidence="2 3">
    <name type="scientific">Ruminococcus flavefaciens 007c</name>
    <dbReference type="NCBI Taxonomy" id="1341157"/>
    <lineage>
        <taxon>Bacteria</taxon>
        <taxon>Bacillati</taxon>
        <taxon>Bacillota</taxon>
        <taxon>Clostridia</taxon>
        <taxon>Eubacteriales</taxon>
        <taxon>Oscillospiraceae</taxon>
        <taxon>Ruminococcus</taxon>
    </lineage>
</organism>
<reference evidence="2 3" key="1">
    <citation type="journal article" date="2014" name="PLoS ONE">
        <title>Rumen cellulosomics: divergent fiber-degrading strategies revealed by comparative genome-wide analysis of six ruminococcal strains.</title>
        <authorList>
            <person name="Dassa B."/>
            <person name="Borovok I."/>
            <person name="Ruimy-Israeli V."/>
            <person name="Lamed R."/>
            <person name="Flint H.J."/>
            <person name="Duncan S.H."/>
            <person name="Henrissat B."/>
            <person name="Coutinho P."/>
            <person name="Morrison M."/>
            <person name="Mosoni P."/>
            <person name="Yeoman C.J."/>
            <person name="White B.A."/>
            <person name="Bayer E.A."/>
        </authorList>
    </citation>
    <scope>NUCLEOTIDE SEQUENCE [LARGE SCALE GENOMIC DNA]</scope>
    <source>
        <strain evidence="2 3">007c</strain>
    </source>
</reference>
<sequence length="534" mass="58326">MIRVGGIRVSLDTDFSDLVTLCVKKIRISRERIKTVRLAKKSVDARKKNDVHFIISLDIEAKGEESLLKSLKNAEKYEPVRYKVPVIENAPYRPVIAGFGPAGMFAALVLAMAGAKPIVLERGGDVDSRCRAVEEFQNGGRLDTECNIQFGEGGAGTFSDGKLTTGIKDRRIGWVFERLVEFGAPDEILYLAKPHIGTDKLRGAVKALRERVKALGGEVCFNSRFCGFETENGRLSAVSYIRNGEKHTINTGSLILASGHSARDVFELLYDENIDLSQKSFSVGVRAEHLRKDIDRAMYGDFAGHPALKAADYKLAVHLPNGRTLYTFCMCPGGYVVAASSEEGRLAVNGMSCFARDAENSNSALLVNVDPADYGSDHPLAGMYFQRELEEKAFIAGGRDYHAPAAVLGDFLEGRISRKLGRVKPSYRPAVRFAPPEEYLPDFVCESLRLGIKEMGKKIRGFDDKDTLLTGIESRSSSPVRINRGEDLQSLSLKGLYPCGEGAGYAGGIVSAAVDGMKCAEAVCERMEGQLNSI</sequence>
<protein>
    <recommendedName>
        <fullName evidence="1">FAD-dependent protein C-terminal domain-containing protein</fullName>
    </recommendedName>
</protein>
<dbReference type="PATRIC" id="fig|1341157.4.peg.853"/>